<keyword evidence="1" id="KW-0472">Membrane</keyword>
<dbReference type="Proteomes" id="UP001472677">
    <property type="component" value="Unassembled WGS sequence"/>
</dbReference>
<dbReference type="EMBL" id="JBBPBM010000041">
    <property type="protein sequence ID" value="KAK8524553.1"/>
    <property type="molecule type" value="Genomic_DNA"/>
</dbReference>
<comment type="caution">
    <text evidence="2">The sequence shown here is derived from an EMBL/GenBank/DDBJ whole genome shotgun (WGS) entry which is preliminary data.</text>
</comment>
<gene>
    <name evidence="2" type="ORF">V6N12_029418</name>
</gene>
<sequence>MEDVQLHLERSYSYLCTGEDGPAEPALPFKEPTKAWTLETGSFALDTMIIAAIVASGVAAIVVLQCHQTTTLLVNAPDNIVSLMVAAIPRTSNWTVNMLAKQGISRVKRASFYCAKLKS</sequence>
<proteinExistence type="predicted"/>
<keyword evidence="3" id="KW-1185">Reference proteome</keyword>
<reference evidence="2 3" key="1">
    <citation type="journal article" date="2024" name="G3 (Bethesda)">
        <title>Genome assembly of Hibiscus sabdariffa L. provides insights into metabolisms of medicinal natural products.</title>
        <authorList>
            <person name="Kim T."/>
        </authorList>
    </citation>
    <scope>NUCLEOTIDE SEQUENCE [LARGE SCALE GENOMIC DNA]</scope>
    <source>
        <strain evidence="2">TK-2024</strain>
        <tissue evidence="2">Old leaves</tissue>
    </source>
</reference>
<keyword evidence="1" id="KW-1133">Transmembrane helix</keyword>
<accession>A0ABR2CW24</accession>
<protein>
    <submittedName>
        <fullName evidence="2">Uncharacterized protein</fullName>
    </submittedName>
</protein>
<feature type="transmembrane region" description="Helical" evidence="1">
    <location>
        <begin position="43"/>
        <end position="64"/>
    </location>
</feature>
<keyword evidence="1" id="KW-0812">Transmembrane</keyword>
<name>A0ABR2CW24_9ROSI</name>
<evidence type="ECO:0000313" key="3">
    <source>
        <dbReference type="Proteomes" id="UP001472677"/>
    </source>
</evidence>
<organism evidence="2 3">
    <name type="scientific">Hibiscus sabdariffa</name>
    <name type="common">roselle</name>
    <dbReference type="NCBI Taxonomy" id="183260"/>
    <lineage>
        <taxon>Eukaryota</taxon>
        <taxon>Viridiplantae</taxon>
        <taxon>Streptophyta</taxon>
        <taxon>Embryophyta</taxon>
        <taxon>Tracheophyta</taxon>
        <taxon>Spermatophyta</taxon>
        <taxon>Magnoliopsida</taxon>
        <taxon>eudicotyledons</taxon>
        <taxon>Gunneridae</taxon>
        <taxon>Pentapetalae</taxon>
        <taxon>rosids</taxon>
        <taxon>malvids</taxon>
        <taxon>Malvales</taxon>
        <taxon>Malvaceae</taxon>
        <taxon>Malvoideae</taxon>
        <taxon>Hibiscus</taxon>
    </lineage>
</organism>
<evidence type="ECO:0000313" key="2">
    <source>
        <dbReference type="EMBL" id="KAK8524553.1"/>
    </source>
</evidence>
<evidence type="ECO:0000256" key="1">
    <source>
        <dbReference type="SAM" id="Phobius"/>
    </source>
</evidence>